<reference evidence="16" key="1">
    <citation type="submission" date="2017-01" db="EMBL/GenBank/DDBJ databases">
        <authorList>
            <person name="Mah S.A."/>
            <person name="Swanson W.J."/>
            <person name="Moy G.W."/>
            <person name="Vacquier V.D."/>
        </authorList>
    </citation>
    <scope>NUCLEOTIDE SEQUENCE [LARGE SCALE GENOMIC DNA]</scope>
    <source>
        <strain evidence="16">124861</strain>
    </source>
</reference>
<dbReference type="InterPro" id="IPR000531">
    <property type="entry name" value="Beta-barrel_TonB"/>
</dbReference>
<keyword evidence="6 11" id="KW-0798">TonB box</keyword>
<evidence type="ECO:0000256" key="4">
    <source>
        <dbReference type="ARBA" id="ARBA00022452"/>
    </source>
</evidence>
<evidence type="ECO:0000259" key="13">
    <source>
        <dbReference type="Pfam" id="PF00593"/>
    </source>
</evidence>
<comment type="similarity">
    <text evidence="2 10 11">Belongs to the TonB-dependent receptor family.</text>
</comment>
<gene>
    <name evidence="15" type="ORF">BV912_05490</name>
</gene>
<keyword evidence="9 10" id="KW-0998">Cell outer membrane</keyword>
<feature type="domain" description="TonB-dependent receptor plug" evidence="14">
    <location>
        <begin position="75"/>
        <end position="172"/>
    </location>
</feature>
<evidence type="ECO:0000313" key="16">
    <source>
        <dbReference type="Proteomes" id="UP000193303"/>
    </source>
</evidence>
<accession>A0A1X3DJ13</accession>
<dbReference type="Proteomes" id="UP000193303">
    <property type="component" value="Unassembled WGS sequence"/>
</dbReference>
<dbReference type="SUPFAM" id="SSF56935">
    <property type="entry name" value="Porins"/>
    <property type="match status" value="1"/>
</dbReference>
<organism evidence="15 16">
    <name type="scientific">Neisseria dumasiana</name>
    <dbReference type="NCBI Taxonomy" id="1931275"/>
    <lineage>
        <taxon>Bacteria</taxon>
        <taxon>Pseudomonadati</taxon>
        <taxon>Pseudomonadota</taxon>
        <taxon>Betaproteobacteria</taxon>
        <taxon>Neisseriales</taxon>
        <taxon>Neisseriaceae</taxon>
        <taxon>Neisseria</taxon>
    </lineage>
</organism>
<evidence type="ECO:0000256" key="7">
    <source>
        <dbReference type="ARBA" id="ARBA00023136"/>
    </source>
</evidence>
<keyword evidence="8 15" id="KW-0675">Receptor</keyword>
<dbReference type="GO" id="GO:0015891">
    <property type="term" value="P:siderophore transport"/>
    <property type="evidence" value="ECO:0007669"/>
    <property type="project" value="InterPro"/>
</dbReference>
<proteinExistence type="inferred from homology"/>
<evidence type="ECO:0000256" key="12">
    <source>
        <dbReference type="SAM" id="SignalP"/>
    </source>
</evidence>
<comment type="caution">
    <text evidence="15">The sequence shown here is derived from an EMBL/GenBank/DDBJ whole genome shotgun (WGS) entry which is preliminary data.</text>
</comment>
<evidence type="ECO:0000256" key="5">
    <source>
        <dbReference type="ARBA" id="ARBA00022692"/>
    </source>
</evidence>
<dbReference type="GO" id="GO:0009279">
    <property type="term" value="C:cell outer membrane"/>
    <property type="evidence" value="ECO:0007669"/>
    <property type="project" value="UniProtKB-SubCell"/>
</dbReference>
<sequence>MKTCFTSVVLTVTAMGAGAPAWAENEPPLSDSAQQSPPLQEVEIDTVTVRGKRITMEKGYKAERSNITGVNTSILDTPYSIDVVTQEQLQDKQPQTLEESVKGISGLTQGNNLAGTLDTVMRRGYGSNRDGSIMRNGLASSMARNFTANVERVEVLKGPASMLYGMQNPGGVINVVTKKPDHVKSSTTVNAGYGSRAARNIGVDTTGPIGNSGIAYRFVADYQTKNYWRNFGSNTEYVIAPSLSWKNDKTKVSAGYEYQNYEGVFDRGTFLDVSGTAANNPNYGKVLDIPLKRRLDDPINVTKGYSHTFQLNGEHKLNADWRLQADYGFSKNHYNDWQARVMAYNAAKREVSRRIDGTRPSDVSTHSLNLSANGLIDQGENITHKLRASVQLQDYKLKLGDLRRSSARHTMSVDNPVYGQNWIESTNPMADARTSDTLEHYKTAALLLQDSAYIGERWIVSGGVRGQWHKIESGQGRPARFRNRSSGFDLLPQIGAVYLINPRWSVYGNFGTSAKPNASRNIDYGGKKIPLEKSRQFEVGSKYNGENLSANLALFHIKKSNVARPVTLDNGEVETRVIEKNRSQGVEVDVNGKITDKLGISANYTFTDTKVIEDKNEPLNEGTQFGSIPKHTAGLTLFYDFGRAAGGNWRAGAGLDYRGTWGFNYVRNNQAQWFKLPSATTYSAFVSYDTKVGGKPLNVRLTGKNLGNKQYFVSHTTATMEHLSIGEPRTVTLGAKLSF</sequence>
<keyword evidence="7 10" id="KW-0472">Membrane</keyword>
<name>A0A1X3DJ13_9NEIS</name>
<evidence type="ECO:0000256" key="9">
    <source>
        <dbReference type="ARBA" id="ARBA00023237"/>
    </source>
</evidence>
<keyword evidence="4 10" id="KW-1134">Transmembrane beta strand</keyword>
<evidence type="ECO:0000256" key="3">
    <source>
        <dbReference type="ARBA" id="ARBA00022448"/>
    </source>
</evidence>
<dbReference type="InterPro" id="IPR037066">
    <property type="entry name" value="Plug_dom_sf"/>
</dbReference>
<dbReference type="GO" id="GO:0038023">
    <property type="term" value="F:signaling receptor activity"/>
    <property type="evidence" value="ECO:0007669"/>
    <property type="project" value="InterPro"/>
</dbReference>
<dbReference type="PANTHER" id="PTHR32552">
    <property type="entry name" value="FERRICHROME IRON RECEPTOR-RELATED"/>
    <property type="match status" value="1"/>
</dbReference>
<dbReference type="PANTHER" id="PTHR32552:SF85">
    <property type="entry name" value="BLL7968 PROTEIN"/>
    <property type="match status" value="1"/>
</dbReference>
<feature type="domain" description="TonB-dependent receptor-like beta-barrel" evidence="13">
    <location>
        <begin position="244"/>
        <end position="706"/>
    </location>
</feature>
<dbReference type="InterPro" id="IPR010105">
    <property type="entry name" value="TonB_sidphr_rcpt"/>
</dbReference>
<feature type="chain" id="PRO_5012100737" evidence="12">
    <location>
        <begin position="24"/>
        <end position="739"/>
    </location>
</feature>
<feature type="signal peptide" evidence="12">
    <location>
        <begin position="1"/>
        <end position="23"/>
    </location>
</feature>
<dbReference type="EMBL" id="MTAB01000009">
    <property type="protein sequence ID" value="OSI22423.1"/>
    <property type="molecule type" value="Genomic_DNA"/>
</dbReference>
<dbReference type="Pfam" id="PF07715">
    <property type="entry name" value="Plug"/>
    <property type="match status" value="1"/>
</dbReference>
<evidence type="ECO:0000256" key="11">
    <source>
        <dbReference type="RuleBase" id="RU003357"/>
    </source>
</evidence>
<dbReference type="AlphaFoldDB" id="A0A1X3DJ13"/>
<keyword evidence="3 10" id="KW-0813">Transport</keyword>
<evidence type="ECO:0000256" key="10">
    <source>
        <dbReference type="PROSITE-ProRule" id="PRU01360"/>
    </source>
</evidence>
<evidence type="ECO:0000256" key="8">
    <source>
        <dbReference type="ARBA" id="ARBA00023170"/>
    </source>
</evidence>
<keyword evidence="5 10" id="KW-0812">Transmembrane</keyword>
<evidence type="ECO:0000256" key="6">
    <source>
        <dbReference type="ARBA" id="ARBA00023077"/>
    </source>
</evidence>
<dbReference type="RefSeq" id="WP_085358976.1">
    <property type="nucleotide sequence ID" value="NZ_MTAB01000009.1"/>
</dbReference>
<evidence type="ECO:0000259" key="14">
    <source>
        <dbReference type="Pfam" id="PF07715"/>
    </source>
</evidence>
<dbReference type="OrthoDB" id="8732650at2"/>
<dbReference type="Pfam" id="PF00593">
    <property type="entry name" value="TonB_dep_Rec_b-barrel"/>
    <property type="match status" value="1"/>
</dbReference>
<comment type="subcellular location">
    <subcellularLocation>
        <location evidence="1 10">Cell outer membrane</location>
        <topology evidence="1 10">Multi-pass membrane protein</topology>
    </subcellularLocation>
</comment>
<dbReference type="PROSITE" id="PS52016">
    <property type="entry name" value="TONB_DEPENDENT_REC_3"/>
    <property type="match status" value="1"/>
</dbReference>
<dbReference type="InterPro" id="IPR036942">
    <property type="entry name" value="Beta-barrel_TonB_sf"/>
</dbReference>
<evidence type="ECO:0000256" key="2">
    <source>
        <dbReference type="ARBA" id="ARBA00009810"/>
    </source>
</evidence>
<dbReference type="GO" id="GO:0015344">
    <property type="term" value="F:siderophore uptake transmembrane transporter activity"/>
    <property type="evidence" value="ECO:0007669"/>
    <property type="project" value="TreeGrafter"/>
</dbReference>
<dbReference type="InterPro" id="IPR012910">
    <property type="entry name" value="Plug_dom"/>
</dbReference>
<dbReference type="Gene3D" id="2.170.130.10">
    <property type="entry name" value="TonB-dependent receptor, plug domain"/>
    <property type="match status" value="1"/>
</dbReference>
<protein>
    <submittedName>
        <fullName evidence="15">TonB-dependent siderophore receptor</fullName>
    </submittedName>
</protein>
<keyword evidence="12" id="KW-0732">Signal</keyword>
<dbReference type="CDD" id="cd01347">
    <property type="entry name" value="ligand_gated_channel"/>
    <property type="match status" value="1"/>
</dbReference>
<dbReference type="InterPro" id="IPR039426">
    <property type="entry name" value="TonB-dep_rcpt-like"/>
</dbReference>
<evidence type="ECO:0000256" key="1">
    <source>
        <dbReference type="ARBA" id="ARBA00004571"/>
    </source>
</evidence>
<dbReference type="Gene3D" id="2.40.170.20">
    <property type="entry name" value="TonB-dependent receptor, beta-barrel domain"/>
    <property type="match status" value="1"/>
</dbReference>
<dbReference type="NCBIfam" id="TIGR01783">
    <property type="entry name" value="TonB-siderophor"/>
    <property type="match status" value="1"/>
</dbReference>
<evidence type="ECO:0000313" key="15">
    <source>
        <dbReference type="EMBL" id="OSI22423.1"/>
    </source>
</evidence>